<proteinExistence type="inferred from homology"/>
<dbReference type="Proteomes" id="UP000306102">
    <property type="component" value="Unassembled WGS sequence"/>
</dbReference>
<dbReference type="CDD" id="cd03784">
    <property type="entry name" value="GT1_Gtf-like"/>
    <property type="match status" value="1"/>
</dbReference>
<dbReference type="EMBL" id="SDRB02003471">
    <property type="protein sequence ID" value="THG17610.1"/>
    <property type="molecule type" value="Genomic_DNA"/>
</dbReference>
<comment type="caution">
    <text evidence="4">The sequence shown here is derived from an EMBL/GenBank/DDBJ whole genome shotgun (WGS) entry which is preliminary data.</text>
</comment>
<evidence type="ECO:0000313" key="4">
    <source>
        <dbReference type="EMBL" id="THG17610.1"/>
    </source>
</evidence>
<dbReference type="PANTHER" id="PTHR11926">
    <property type="entry name" value="GLUCOSYL/GLUCURONOSYL TRANSFERASES"/>
    <property type="match status" value="1"/>
</dbReference>
<evidence type="ECO:0000313" key="5">
    <source>
        <dbReference type="Proteomes" id="UP000306102"/>
    </source>
</evidence>
<evidence type="ECO:0000256" key="2">
    <source>
        <dbReference type="ARBA" id="ARBA00022679"/>
    </source>
</evidence>
<comment type="similarity">
    <text evidence="1">Belongs to the UDP-glycosyltransferase family.</text>
</comment>
<dbReference type="GO" id="GO:0080044">
    <property type="term" value="F:quercetin 7-O-glucosyltransferase activity"/>
    <property type="evidence" value="ECO:0007669"/>
    <property type="project" value="TreeGrafter"/>
</dbReference>
<evidence type="ECO:0000256" key="1">
    <source>
        <dbReference type="ARBA" id="ARBA00009995"/>
    </source>
</evidence>
<dbReference type="SUPFAM" id="SSF53756">
    <property type="entry name" value="UDP-Glycosyltransferase/glycogen phosphorylase"/>
    <property type="match status" value="1"/>
</dbReference>
<organism evidence="4 5">
    <name type="scientific">Camellia sinensis var. sinensis</name>
    <name type="common">China tea</name>
    <dbReference type="NCBI Taxonomy" id="542762"/>
    <lineage>
        <taxon>Eukaryota</taxon>
        <taxon>Viridiplantae</taxon>
        <taxon>Streptophyta</taxon>
        <taxon>Embryophyta</taxon>
        <taxon>Tracheophyta</taxon>
        <taxon>Spermatophyta</taxon>
        <taxon>Magnoliopsida</taxon>
        <taxon>eudicotyledons</taxon>
        <taxon>Gunneridae</taxon>
        <taxon>Pentapetalae</taxon>
        <taxon>asterids</taxon>
        <taxon>Ericales</taxon>
        <taxon>Theaceae</taxon>
        <taxon>Camellia</taxon>
    </lineage>
</organism>
<protein>
    <recommendedName>
        <fullName evidence="6">UDP-glycosyltransferases domain-containing protein</fullName>
    </recommendedName>
</protein>
<dbReference type="PANTHER" id="PTHR11926:SF774">
    <property type="entry name" value="UDP-GLYCOSYLTRANSFERASE 85A1-RELATED"/>
    <property type="match status" value="1"/>
</dbReference>
<sequence>MNALRLKDIPSFIRTTDPNDIMVDFAMGEVERAHKASAIILNTFDALEHDVVDALSTIYPPIYTIGPLQFLLQQIPENYLESIGSNLWKEEHECLPWLDSKEPNSVVYVNFGSVTVMTPQQLIEFAWGLANSKQTFLWIIRPDLVVGDSAILPPEFVTETEERGLLASWCPQEQVLSHPSVGGFLTHCGWNSTLESLCICCVGLFFFPEQLTNCWLCCKEWVIGMEINSDVKREEVESLVRELMGGGEKGKEMKRKVMEWKNLGEEATACSVGSSYLNFDKLVRSVLMSTGSNQSSYHNGVEVCSSIESYCSKEEKNIYEENSKEKKEDDEVVAQCGKPIAELGCVNMVDEDVAAKCDKTIAELACVHMGALRKEPSTCHSREKESTVVEETQRDGGCCREEGVCVEVMMLEKLELRPNSNDDNQRCVEQVSTPGFNNRLNRSKEGTQIGINLEVDLSQSICNNVIPGSSLRPNDQPNEHCVLRLGNIGILASHKVSPGPLINDGPNSKDILSLIHTDHFRPSANNSISLRNAKNRKKKKAQFKGYSKFSILYGHKAVHKSISKSVIYRPAAAAIAQLDLSEAESS</sequence>
<dbReference type="AlphaFoldDB" id="A0A4S4ELV1"/>
<keyword evidence="2" id="KW-0808">Transferase</keyword>
<dbReference type="InterPro" id="IPR002213">
    <property type="entry name" value="UDP_glucos_trans"/>
</dbReference>
<dbReference type="FunFam" id="3.40.50.2000:FF:000027">
    <property type="entry name" value="Glycosyltransferase"/>
    <property type="match status" value="1"/>
</dbReference>
<dbReference type="Gene3D" id="3.40.50.2000">
    <property type="entry name" value="Glycogen Phosphorylase B"/>
    <property type="match status" value="2"/>
</dbReference>
<evidence type="ECO:0008006" key="6">
    <source>
        <dbReference type="Google" id="ProtNLM"/>
    </source>
</evidence>
<dbReference type="GO" id="GO:0080043">
    <property type="term" value="F:quercetin 3-O-glucosyltransferase activity"/>
    <property type="evidence" value="ECO:0007669"/>
    <property type="project" value="TreeGrafter"/>
</dbReference>
<dbReference type="Pfam" id="PF00201">
    <property type="entry name" value="UDPGT"/>
    <property type="match status" value="1"/>
</dbReference>
<accession>A0A4S4ELV1</accession>
<keyword evidence="5" id="KW-1185">Reference proteome</keyword>
<keyword evidence="3" id="KW-0284">Flavonoid biosynthesis</keyword>
<evidence type="ECO:0000256" key="3">
    <source>
        <dbReference type="ARBA" id="ARBA00023241"/>
    </source>
</evidence>
<name>A0A4S4ELV1_CAMSN</name>
<dbReference type="GO" id="GO:0009813">
    <property type="term" value="P:flavonoid biosynthetic process"/>
    <property type="evidence" value="ECO:0007669"/>
    <property type="project" value="UniProtKB-KW"/>
</dbReference>
<gene>
    <name evidence="4" type="ORF">TEA_004916</name>
</gene>
<reference evidence="4 5" key="1">
    <citation type="journal article" date="2018" name="Proc. Natl. Acad. Sci. U.S.A.">
        <title>Draft genome sequence of Camellia sinensis var. sinensis provides insights into the evolution of the tea genome and tea quality.</title>
        <authorList>
            <person name="Wei C."/>
            <person name="Yang H."/>
            <person name="Wang S."/>
            <person name="Zhao J."/>
            <person name="Liu C."/>
            <person name="Gao L."/>
            <person name="Xia E."/>
            <person name="Lu Y."/>
            <person name="Tai Y."/>
            <person name="She G."/>
            <person name="Sun J."/>
            <person name="Cao H."/>
            <person name="Tong W."/>
            <person name="Gao Q."/>
            <person name="Li Y."/>
            <person name="Deng W."/>
            <person name="Jiang X."/>
            <person name="Wang W."/>
            <person name="Chen Q."/>
            <person name="Zhang S."/>
            <person name="Li H."/>
            <person name="Wu J."/>
            <person name="Wang P."/>
            <person name="Li P."/>
            <person name="Shi C."/>
            <person name="Zheng F."/>
            <person name="Jian J."/>
            <person name="Huang B."/>
            <person name="Shan D."/>
            <person name="Shi M."/>
            <person name="Fang C."/>
            <person name="Yue Y."/>
            <person name="Li F."/>
            <person name="Li D."/>
            <person name="Wei S."/>
            <person name="Han B."/>
            <person name="Jiang C."/>
            <person name="Yin Y."/>
            <person name="Xia T."/>
            <person name="Zhang Z."/>
            <person name="Bennetzen J.L."/>
            <person name="Zhao S."/>
            <person name="Wan X."/>
        </authorList>
    </citation>
    <scope>NUCLEOTIDE SEQUENCE [LARGE SCALE GENOMIC DNA]</scope>
    <source>
        <strain evidence="5">cv. Shuchazao</strain>
        <tissue evidence="4">Leaf</tissue>
    </source>
</reference>